<feature type="chain" id="PRO_5019834978" description="Beta-lactamase family protein" evidence="1">
    <location>
        <begin position="25"/>
        <end position="301"/>
    </location>
</feature>
<sequence length="301" mass="32229">MPLTRRALLTAAGCTLLWPGTAGALPPDALPPGATDWLAWLRGNRQQVAVVVDDGRGGRLAHRPHEPQPLASLAHLTHLDAYARAVETGRVAPTDRVRTGEWERHLLPLDRGAHAAALRHLGITSTNGVTADDPHATVTWDDLAAVLTRFADNAAADCLRTHLDPSLPSPLGEGLRLVLGRHADPDQYLIDPQLRLEVLGRYPGVAPDRAWARGTWHGTAAEVHRLLRTPSAAAGTRLGTLPGVVTAAVRVRWDDGRVGTGVALAREVPEGLFADAMGLSTMLRSVLYDPAALREFHVGLT</sequence>
<dbReference type="SUPFAM" id="SSF56601">
    <property type="entry name" value="beta-lactamase/transpeptidase-like"/>
    <property type="match status" value="1"/>
</dbReference>
<evidence type="ECO:0000313" key="3">
    <source>
        <dbReference type="Proteomes" id="UP000272729"/>
    </source>
</evidence>
<dbReference type="RefSeq" id="WP_121221985.1">
    <property type="nucleotide sequence ID" value="NZ_JBIUBA010000010.1"/>
</dbReference>
<evidence type="ECO:0000256" key="1">
    <source>
        <dbReference type="SAM" id="SignalP"/>
    </source>
</evidence>
<comment type="caution">
    <text evidence="2">The sequence shown here is derived from an EMBL/GenBank/DDBJ whole genome shotgun (WGS) entry which is preliminary data.</text>
</comment>
<protein>
    <recommendedName>
        <fullName evidence="4">Beta-lactamase family protein</fullName>
    </recommendedName>
</protein>
<dbReference type="Gene3D" id="3.40.710.10">
    <property type="entry name" value="DD-peptidase/beta-lactamase superfamily"/>
    <property type="match status" value="1"/>
</dbReference>
<gene>
    <name evidence="2" type="ORF">DFJ66_3132</name>
</gene>
<dbReference type="EMBL" id="RBXR01000001">
    <property type="protein sequence ID" value="RKT69894.1"/>
    <property type="molecule type" value="Genomic_DNA"/>
</dbReference>
<proteinExistence type="predicted"/>
<evidence type="ECO:0008006" key="4">
    <source>
        <dbReference type="Google" id="ProtNLM"/>
    </source>
</evidence>
<reference evidence="2 3" key="1">
    <citation type="submission" date="2018-10" db="EMBL/GenBank/DDBJ databases">
        <title>Sequencing the genomes of 1000 actinobacteria strains.</title>
        <authorList>
            <person name="Klenk H.-P."/>
        </authorList>
    </citation>
    <scope>NUCLEOTIDE SEQUENCE [LARGE SCALE GENOMIC DNA]</scope>
    <source>
        <strain evidence="2 3">DSM 43911</strain>
    </source>
</reference>
<dbReference type="OrthoDB" id="503335at2"/>
<name>A0A495XAM8_9PSEU</name>
<accession>A0A495XAM8</accession>
<dbReference type="AlphaFoldDB" id="A0A495XAM8"/>
<keyword evidence="1" id="KW-0732">Signal</keyword>
<keyword evidence="3" id="KW-1185">Reference proteome</keyword>
<organism evidence="2 3">
    <name type="scientific">Saccharothrix variisporea</name>
    <dbReference type="NCBI Taxonomy" id="543527"/>
    <lineage>
        <taxon>Bacteria</taxon>
        <taxon>Bacillati</taxon>
        <taxon>Actinomycetota</taxon>
        <taxon>Actinomycetes</taxon>
        <taxon>Pseudonocardiales</taxon>
        <taxon>Pseudonocardiaceae</taxon>
        <taxon>Saccharothrix</taxon>
    </lineage>
</organism>
<feature type="signal peptide" evidence="1">
    <location>
        <begin position="1"/>
        <end position="24"/>
    </location>
</feature>
<evidence type="ECO:0000313" key="2">
    <source>
        <dbReference type="EMBL" id="RKT69894.1"/>
    </source>
</evidence>
<dbReference type="Proteomes" id="UP000272729">
    <property type="component" value="Unassembled WGS sequence"/>
</dbReference>
<dbReference type="InterPro" id="IPR012338">
    <property type="entry name" value="Beta-lactam/transpept-like"/>
</dbReference>